<proteinExistence type="predicted"/>
<dbReference type="RefSeq" id="WP_179772035.1">
    <property type="nucleotide sequence ID" value="NZ_JACCFK010000001.1"/>
</dbReference>
<accession>A0A853AYA5</accession>
<evidence type="ECO:0008006" key="3">
    <source>
        <dbReference type="Google" id="ProtNLM"/>
    </source>
</evidence>
<organism evidence="1 2">
    <name type="scientific">Amycolatopsis endophytica</name>
    <dbReference type="NCBI Taxonomy" id="860233"/>
    <lineage>
        <taxon>Bacteria</taxon>
        <taxon>Bacillati</taxon>
        <taxon>Actinomycetota</taxon>
        <taxon>Actinomycetes</taxon>
        <taxon>Pseudonocardiales</taxon>
        <taxon>Pseudonocardiaceae</taxon>
        <taxon>Amycolatopsis</taxon>
    </lineage>
</organism>
<reference evidence="1 2" key="1">
    <citation type="submission" date="2020-07" db="EMBL/GenBank/DDBJ databases">
        <title>Sequencing the genomes of 1000 actinobacteria strains.</title>
        <authorList>
            <person name="Klenk H.-P."/>
        </authorList>
    </citation>
    <scope>NUCLEOTIDE SEQUENCE [LARGE SCALE GENOMIC DNA]</scope>
    <source>
        <strain evidence="1 2">DSM 104006</strain>
    </source>
</reference>
<dbReference type="InterPro" id="IPR010985">
    <property type="entry name" value="Ribbon_hlx_hlx"/>
</dbReference>
<dbReference type="GO" id="GO:0006355">
    <property type="term" value="P:regulation of DNA-templated transcription"/>
    <property type="evidence" value="ECO:0007669"/>
    <property type="project" value="InterPro"/>
</dbReference>
<dbReference type="EMBL" id="JACCFK010000001">
    <property type="protein sequence ID" value="NYI87670.1"/>
    <property type="molecule type" value="Genomic_DNA"/>
</dbReference>
<dbReference type="Proteomes" id="UP000549616">
    <property type="component" value="Unassembled WGS sequence"/>
</dbReference>
<keyword evidence="2" id="KW-1185">Reference proteome</keyword>
<protein>
    <recommendedName>
        <fullName evidence="3">Ribbon-helix-helix protein CopG domain-containing protein</fullName>
    </recommendedName>
</protein>
<sequence>MAMNLRLRPDAEEALRAEAERTGRSQQDLLRDAVDRYLGLVSEQPRVAGEDPLVLAGKVRPPRTPYRKVVPEKKLEGGVDSLELLDRNDRV</sequence>
<evidence type="ECO:0000313" key="1">
    <source>
        <dbReference type="EMBL" id="NYI87670.1"/>
    </source>
</evidence>
<gene>
    <name evidence="1" type="ORF">HNR02_000993</name>
</gene>
<comment type="caution">
    <text evidence="1">The sequence shown here is derived from an EMBL/GenBank/DDBJ whole genome shotgun (WGS) entry which is preliminary data.</text>
</comment>
<dbReference type="AlphaFoldDB" id="A0A853AYA5"/>
<evidence type="ECO:0000313" key="2">
    <source>
        <dbReference type="Proteomes" id="UP000549616"/>
    </source>
</evidence>
<dbReference type="SUPFAM" id="SSF47598">
    <property type="entry name" value="Ribbon-helix-helix"/>
    <property type="match status" value="1"/>
</dbReference>
<name>A0A853AYA5_9PSEU</name>